<feature type="region of interest" description="Disordered" evidence="2">
    <location>
        <begin position="339"/>
        <end position="376"/>
    </location>
</feature>
<dbReference type="GO" id="GO:0016887">
    <property type="term" value="F:ATP hydrolysis activity"/>
    <property type="evidence" value="ECO:0007669"/>
    <property type="project" value="InterPro"/>
</dbReference>
<proteinExistence type="inferred from homology"/>
<dbReference type="InterPro" id="IPR036465">
    <property type="entry name" value="vWFA_dom_sf"/>
</dbReference>
<dbReference type="SUPFAM" id="SSF53300">
    <property type="entry name" value="vWA-like"/>
    <property type="match status" value="1"/>
</dbReference>
<dbReference type="PANTHER" id="PTHR35023:SF1">
    <property type="entry name" value="MG-PROTOPORPHYRIN IX CHELATASE"/>
    <property type="match status" value="1"/>
</dbReference>
<comment type="similarity">
    <text evidence="1">Belongs to the Mg-chelatase subunits D/I family.</text>
</comment>
<dbReference type="SUPFAM" id="SSF52540">
    <property type="entry name" value="P-loop containing nucleoside triphosphate hydrolases"/>
    <property type="match status" value="1"/>
</dbReference>
<evidence type="ECO:0000259" key="3">
    <source>
        <dbReference type="PROSITE" id="PS50234"/>
    </source>
</evidence>
<dbReference type="InterPro" id="IPR012804">
    <property type="entry name" value="Cob_chelat_sub_put"/>
</dbReference>
<dbReference type="InterPro" id="IPR052989">
    <property type="entry name" value="Mg-chelatase_DI-like"/>
</dbReference>
<dbReference type="SMART" id="SM00327">
    <property type="entry name" value="VWA"/>
    <property type="match status" value="1"/>
</dbReference>
<dbReference type="EMBL" id="DUIH01000004">
    <property type="protein sequence ID" value="HIH69238.1"/>
    <property type="molecule type" value="Genomic_DNA"/>
</dbReference>
<dbReference type="Pfam" id="PF17863">
    <property type="entry name" value="AAA_lid_2"/>
    <property type="match status" value="1"/>
</dbReference>
<dbReference type="InterPro" id="IPR003593">
    <property type="entry name" value="AAA+_ATPase"/>
</dbReference>
<feature type="domain" description="VWFA" evidence="3">
    <location>
        <begin position="473"/>
        <end position="652"/>
    </location>
</feature>
<protein>
    <submittedName>
        <fullName evidence="4">Putative cobaltochelatase</fullName>
    </submittedName>
</protein>
<comment type="caution">
    <text evidence="4">The sequence shown here is derived from an EMBL/GenBank/DDBJ whole genome shotgun (WGS) entry which is preliminary data.</text>
</comment>
<dbReference type="Gene3D" id="3.40.50.300">
    <property type="entry name" value="P-loop containing nucleotide triphosphate hydrolases"/>
    <property type="match status" value="1"/>
</dbReference>
<evidence type="ECO:0000256" key="1">
    <source>
        <dbReference type="ARBA" id="ARBA00005799"/>
    </source>
</evidence>
<dbReference type="PANTHER" id="PTHR35023">
    <property type="entry name" value="CHELATASE-RELATED"/>
    <property type="match status" value="1"/>
</dbReference>
<evidence type="ECO:0000313" key="4">
    <source>
        <dbReference type="EMBL" id="HIH69238.1"/>
    </source>
</evidence>
<name>A0A832RS51_9EURY</name>
<dbReference type="Gene3D" id="1.10.8.80">
    <property type="entry name" value="Magnesium chelatase subunit I, C-Terminal domain"/>
    <property type="match status" value="1"/>
</dbReference>
<dbReference type="RefSeq" id="WP_042686408.1">
    <property type="nucleotide sequence ID" value="NZ_DUIH01000004.1"/>
</dbReference>
<accession>A0A832RS51</accession>
<reference evidence="4" key="1">
    <citation type="journal article" date="2020" name="bioRxiv">
        <title>A rank-normalized archaeal taxonomy based on genome phylogeny resolves widespread incomplete and uneven classifications.</title>
        <authorList>
            <person name="Rinke C."/>
            <person name="Chuvochina M."/>
            <person name="Mussig A.J."/>
            <person name="Chaumeil P.-A."/>
            <person name="Waite D.W."/>
            <person name="Whitman W.B."/>
            <person name="Parks D.H."/>
            <person name="Hugenholtz P."/>
        </authorList>
    </citation>
    <scope>NUCLEOTIDE SEQUENCE</scope>
    <source>
        <strain evidence="4">UBA12518</strain>
    </source>
</reference>
<feature type="region of interest" description="Disordered" evidence="2">
    <location>
        <begin position="391"/>
        <end position="411"/>
    </location>
</feature>
<organism evidence="4 5">
    <name type="scientific">Methermicoccus shengliensis</name>
    <dbReference type="NCBI Taxonomy" id="660064"/>
    <lineage>
        <taxon>Archaea</taxon>
        <taxon>Methanobacteriati</taxon>
        <taxon>Methanobacteriota</taxon>
        <taxon>Stenosarchaea group</taxon>
        <taxon>Methanomicrobia</taxon>
        <taxon>Methanosarcinales</taxon>
        <taxon>Methermicoccaceae</taxon>
        <taxon>Methermicoccus</taxon>
    </lineage>
</organism>
<dbReference type="Gene3D" id="3.40.50.410">
    <property type="entry name" value="von Willebrand factor, type A domain"/>
    <property type="match status" value="1"/>
</dbReference>
<dbReference type="SMART" id="SM00382">
    <property type="entry name" value="AAA"/>
    <property type="match status" value="1"/>
</dbReference>
<dbReference type="GO" id="GO:0005524">
    <property type="term" value="F:ATP binding"/>
    <property type="evidence" value="ECO:0007669"/>
    <property type="project" value="InterPro"/>
</dbReference>
<dbReference type="PROSITE" id="PS50234">
    <property type="entry name" value="VWFA"/>
    <property type="match status" value="1"/>
</dbReference>
<dbReference type="InterPro" id="IPR041702">
    <property type="entry name" value="BchD/ChlD_VWA"/>
</dbReference>
<sequence>MPPRNILPFTAIVGQERMKRALVLNAVNPSIGGVLIRGEKGTAKSTAVRALAELLPEIEVVKGCPFGCDPHDPSLMCDVCHSKVERGEVLESVRRRMRVVSLPLGATEDRVVGTLNIERAIKEGIRALEPGILAEANRNILYVDEVNLLDDHVADVLLDAAAMGVNIVEREGISVSHPSRFILVGTMNPEEGELRPQLLDRFGLQVEVSGIDDVNTRAEIVRVVEEFENDPETFSRKFRGKQEEIREKIVRGRQLLPGVTISDELVGLVASVCVELGIVSHRAEITVMRCAKAIAALDGRREVEYEDVKEAMSLALPHRMRRKPFEPPSLGEEKIEDALSKMSEGEHQREEHQEEHPPSDHSPEQRDGTAGGEGTGEVVFDVGERAQTKRVHIERKRDGVRRERAGRSTQTLSEKRGRYAGYEVSKGWRDVALDATIREAAVHQRSRHGSSLAIVIKEEDIRRKIRRKNTSVACCFVVDASGSMGAMRRMESVKGAVLSMLTDAYVRRDRVAMVAFRGNGAEVLLPMTSSVELALSCLKELPTGGKTPLASGLETGVRVLEAVRRKDRDAVPLLVLISDGRANVSMGGNTREEIAALAEHLCETGIHTLVIDTECGSFGLGYCMDIAEHSGGQYYRLDDLSADALYEIVSKYVDTWGLER</sequence>
<dbReference type="Pfam" id="PF13519">
    <property type="entry name" value="VWA_2"/>
    <property type="match status" value="1"/>
</dbReference>
<dbReference type="AlphaFoldDB" id="A0A832RS51"/>
<dbReference type="InterPro" id="IPR027417">
    <property type="entry name" value="P-loop_NTPase"/>
</dbReference>
<dbReference type="Proteomes" id="UP000600363">
    <property type="component" value="Unassembled WGS sequence"/>
</dbReference>
<dbReference type="InterPro" id="IPR011704">
    <property type="entry name" value="ATPase_dyneun-rel_AAA"/>
</dbReference>
<feature type="compositionally biased region" description="Basic and acidic residues" evidence="2">
    <location>
        <begin position="339"/>
        <end position="367"/>
    </location>
</feature>
<evidence type="ECO:0000256" key="2">
    <source>
        <dbReference type="SAM" id="MobiDB-lite"/>
    </source>
</evidence>
<evidence type="ECO:0000313" key="5">
    <source>
        <dbReference type="Proteomes" id="UP000600363"/>
    </source>
</evidence>
<dbReference type="Pfam" id="PF07728">
    <property type="entry name" value="AAA_5"/>
    <property type="match status" value="1"/>
</dbReference>
<dbReference type="CDD" id="cd00009">
    <property type="entry name" value="AAA"/>
    <property type="match status" value="1"/>
</dbReference>
<feature type="compositionally biased region" description="Basic and acidic residues" evidence="2">
    <location>
        <begin position="395"/>
        <end position="406"/>
    </location>
</feature>
<dbReference type="InterPro" id="IPR002035">
    <property type="entry name" value="VWF_A"/>
</dbReference>
<dbReference type="InterPro" id="IPR041628">
    <property type="entry name" value="ChlI/MoxR_AAA_lid"/>
</dbReference>
<dbReference type="NCBIfam" id="TIGR02442">
    <property type="entry name" value="Cob-chelat-sub"/>
    <property type="match status" value="1"/>
</dbReference>
<dbReference type="CDD" id="cd01451">
    <property type="entry name" value="vWA_Magnesium_chelatase"/>
    <property type="match status" value="1"/>
</dbReference>
<gene>
    <name evidence="4" type="ORF">HA299_01250</name>
</gene>